<dbReference type="EMBL" id="LR593886">
    <property type="protein sequence ID" value="VTR93777.1"/>
    <property type="molecule type" value="Genomic_DNA"/>
</dbReference>
<evidence type="ECO:0000313" key="2">
    <source>
        <dbReference type="Proteomes" id="UP000464178"/>
    </source>
</evidence>
<sequence length="66" mass="7400">MNYEHCSRVVPLAGRALKVSFSRLSKHSVNPYPQLCGSYTSCSTDFGGRPTLPSFGHCLRRKDLLR</sequence>
<evidence type="ECO:0000313" key="1">
    <source>
        <dbReference type="EMBL" id="VTR93777.1"/>
    </source>
</evidence>
<dbReference type="KEGG" id="gms:SOIL9_39370"/>
<name>A0A6P2CYZ0_9BACT</name>
<protein>
    <submittedName>
        <fullName evidence="1">Uncharacterized protein</fullName>
    </submittedName>
</protein>
<organism evidence="1 2">
    <name type="scientific">Gemmata massiliana</name>
    <dbReference type="NCBI Taxonomy" id="1210884"/>
    <lineage>
        <taxon>Bacteria</taxon>
        <taxon>Pseudomonadati</taxon>
        <taxon>Planctomycetota</taxon>
        <taxon>Planctomycetia</taxon>
        <taxon>Gemmatales</taxon>
        <taxon>Gemmataceae</taxon>
        <taxon>Gemmata</taxon>
    </lineage>
</organism>
<dbReference type="Proteomes" id="UP000464178">
    <property type="component" value="Chromosome"/>
</dbReference>
<keyword evidence="2" id="KW-1185">Reference proteome</keyword>
<proteinExistence type="predicted"/>
<accession>A0A6P2CYZ0</accession>
<reference evidence="1 2" key="1">
    <citation type="submission" date="2019-05" db="EMBL/GenBank/DDBJ databases">
        <authorList>
            <consortium name="Science for Life Laboratories"/>
        </authorList>
    </citation>
    <scope>NUCLEOTIDE SEQUENCE [LARGE SCALE GENOMIC DNA]</scope>
    <source>
        <strain evidence="1">Soil9</strain>
    </source>
</reference>
<gene>
    <name evidence="1" type="ORF">SOIL9_39370</name>
</gene>
<dbReference type="AlphaFoldDB" id="A0A6P2CYZ0"/>